<comment type="caution">
    <text evidence="2">The sequence shown here is derived from an EMBL/GenBank/DDBJ whole genome shotgun (WGS) entry which is preliminary data.</text>
</comment>
<evidence type="ECO:0000313" key="2">
    <source>
        <dbReference type="EMBL" id="KTD72718.1"/>
    </source>
</evidence>
<dbReference type="PANTHER" id="PTHR35596:SF1">
    <property type="entry name" value="MICROBIAL-TYPE PARG CATALYTIC DOMAIN-CONTAINING PROTEIN"/>
    <property type="match status" value="1"/>
</dbReference>
<dbReference type="Pfam" id="PF10021">
    <property type="entry name" value="PARG_cat_microb"/>
    <property type="match status" value="1"/>
</dbReference>
<dbReference type="Proteomes" id="UP000054693">
    <property type="component" value="Unassembled WGS sequence"/>
</dbReference>
<proteinExistence type="predicted"/>
<dbReference type="PATRIC" id="fig|40335.7.peg.588"/>
<protein>
    <recommendedName>
        <fullName evidence="1">Microbial-type PARG catalytic domain-containing protein</fullName>
    </recommendedName>
</protein>
<sequence length="364" mass="41847">MRARFFGRVSSNHAHYSVIKEAYRAQKPGLISGAFSGNSWRYKSMEKTIELITTPEEQKRLQEQATENLNRWAKKKSRAPLKVEVVPKDWGTATLEATREHGELYSVLNMANSLYPGGSVLEGGSAQEENMWHRTTCALSLMDEWVEFDKNTKLFLYTEEGRKLLEARKKMTDVEIDILKERCPAAFSSDERYKVFFSKEPRVCFRGEELHFVASSDEYMSSEYESNPDISYLFLPASSIFPFHELRSAAPERVFESQSQEPKVLKAYEDNLRRRIAAQMDTLILEEQSYAILGAWGCGAFKNDPKLVAKVYAEEIEKRAHFFQHIMFPIINTNSHSQNFDIFSETLAGIELGENRALRTMNKA</sequence>
<accession>A0A0W0ZUN6</accession>
<organism evidence="2 3">
    <name type="scientific">Legionella tucsonensis</name>
    <dbReference type="NCBI Taxonomy" id="40335"/>
    <lineage>
        <taxon>Bacteria</taxon>
        <taxon>Pseudomonadati</taxon>
        <taxon>Pseudomonadota</taxon>
        <taxon>Gammaproteobacteria</taxon>
        <taxon>Legionellales</taxon>
        <taxon>Legionellaceae</taxon>
        <taxon>Legionella</taxon>
    </lineage>
</organism>
<reference evidence="2 3" key="1">
    <citation type="submission" date="2015-11" db="EMBL/GenBank/DDBJ databases">
        <title>Genomic analysis of 38 Legionella species identifies large and diverse effector repertoires.</title>
        <authorList>
            <person name="Burstein D."/>
            <person name="Amaro F."/>
            <person name="Zusman T."/>
            <person name="Lifshitz Z."/>
            <person name="Cohen O."/>
            <person name="Gilbert J.A."/>
            <person name="Pupko T."/>
            <person name="Shuman H.A."/>
            <person name="Segal G."/>
        </authorList>
    </citation>
    <scope>NUCLEOTIDE SEQUENCE [LARGE SCALE GENOMIC DNA]</scope>
    <source>
        <strain evidence="2 3">ATCC 49180</strain>
    </source>
</reference>
<dbReference type="STRING" id="40335.Ltuc_0565"/>
<dbReference type="InterPro" id="IPR043472">
    <property type="entry name" value="Macro_dom-like"/>
</dbReference>
<dbReference type="RefSeq" id="WP_058519829.1">
    <property type="nucleotide sequence ID" value="NZ_CAAAIP010000001.1"/>
</dbReference>
<dbReference type="Gene3D" id="3.40.220.10">
    <property type="entry name" value="Leucine Aminopeptidase, subunit E, domain 1"/>
    <property type="match status" value="2"/>
</dbReference>
<dbReference type="OrthoDB" id="9806181at2"/>
<name>A0A0W0ZUN6_9GAMM</name>
<dbReference type="EMBL" id="LNZA01000001">
    <property type="protein sequence ID" value="KTD72718.1"/>
    <property type="molecule type" value="Genomic_DNA"/>
</dbReference>
<keyword evidence="3" id="KW-1185">Reference proteome</keyword>
<dbReference type="InterPro" id="IPR019261">
    <property type="entry name" value="PARG_cat_microbial"/>
</dbReference>
<gene>
    <name evidence="2" type="ORF">Ltuc_0565</name>
</gene>
<evidence type="ECO:0000313" key="3">
    <source>
        <dbReference type="Proteomes" id="UP000054693"/>
    </source>
</evidence>
<evidence type="ECO:0000259" key="1">
    <source>
        <dbReference type="Pfam" id="PF10021"/>
    </source>
</evidence>
<dbReference type="AlphaFoldDB" id="A0A0W0ZUN6"/>
<feature type="domain" description="Microbial-type PARG catalytic" evidence="1">
    <location>
        <begin position="71"/>
        <end position="157"/>
    </location>
</feature>
<dbReference type="PANTHER" id="PTHR35596">
    <property type="entry name" value="DUF2263 DOMAIN-CONTAINING PROTEIN"/>
    <property type="match status" value="1"/>
</dbReference>